<dbReference type="NCBIfam" id="NF038117">
    <property type="entry name" value="choice_anch_I"/>
    <property type="match status" value="1"/>
</dbReference>
<organism evidence="4 5">
    <name type="scientific">Holothuria leucospilota</name>
    <name type="common">Black long sea cucumber</name>
    <name type="synonym">Mertensiothuria leucospilota</name>
    <dbReference type="NCBI Taxonomy" id="206669"/>
    <lineage>
        <taxon>Eukaryota</taxon>
        <taxon>Metazoa</taxon>
        <taxon>Echinodermata</taxon>
        <taxon>Eleutherozoa</taxon>
        <taxon>Echinozoa</taxon>
        <taxon>Holothuroidea</taxon>
        <taxon>Aspidochirotacea</taxon>
        <taxon>Aspidochirotida</taxon>
        <taxon>Holothuriidae</taxon>
        <taxon>Holothuria</taxon>
    </lineage>
</organism>
<accession>A0A9Q0YF73</accession>
<reference evidence="4" key="1">
    <citation type="submission" date="2021-10" db="EMBL/GenBank/DDBJ databases">
        <title>Tropical sea cucumber genome reveals ecological adaptation and Cuvierian tubules defense mechanism.</title>
        <authorList>
            <person name="Chen T."/>
        </authorList>
    </citation>
    <scope>NUCLEOTIDE SEQUENCE</scope>
    <source>
        <strain evidence="4">Nanhai2018</strain>
        <tissue evidence="4">Muscle</tissue>
    </source>
</reference>
<feature type="region of interest" description="Disordered" evidence="1">
    <location>
        <begin position="436"/>
        <end position="461"/>
    </location>
</feature>
<sequence>MDINSFCVFATLLIATPVVIGAVHLRPVSVIYIPYSYSGSVPSYGIDMAAVEQSAYDVTDRIMYAAGDNYIHIIDFGDLVRPAILRGIPLSTLANDIEMCGDYVAVAQQGFTATDIGKVAIYEKFSRATGSFNKVAEIEVGYKPDMLHFTHDCSKIVVANEGEAAESYDGSSFINPEGSVSILKATGNPYDPYSAITLGFDYFNQFATDYEMYGVRQPYKGQLTGETQTMAQNLEPEYVTFSSDETIAYVCLQENNAIAIVDLVMEEIAEIVPLGSKSWNSLLIDASDKDGGIMFKSYDIYSYYQPDSIKTININNHDYIITANEGDSFSYTFGKDEWEEFDRGEDVRDDGRLGNSISNDLEDQLNSDPDLGRLQISVVDDLDSNGNIERVNFYGARGISIFDAETLNLVYDSGDEIERKMAVYYPEVFNGNTKCDDAGVDKPSDSFDGRSDNQGPECESLETGNLNGKTVLFVGIDRSAAIAIYSFAPGSVIPTFESIYRAGGVDDTFENLLNGENLGDLDPEDLKFVPASDSITNTPLLFVTSTVSGTISVYEVVDG</sequence>
<dbReference type="InterPro" id="IPR015943">
    <property type="entry name" value="WD40/YVTN_repeat-like_dom_sf"/>
</dbReference>
<dbReference type="SUPFAM" id="SSF50969">
    <property type="entry name" value="YVTN repeat-like/Quinoprotein amine dehydrogenase"/>
    <property type="match status" value="1"/>
</dbReference>
<feature type="domain" description="Choice-of-anchor I" evidence="3">
    <location>
        <begin position="70"/>
        <end position="556"/>
    </location>
</feature>
<comment type="caution">
    <text evidence="4">The sequence shown here is derived from an EMBL/GenBank/DDBJ whole genome shotgun (WGS) entry which is preliminary data.</text>
</comment>
<dbReference type="PANTHER" id="PTHR46928:SF1">
    <property type="entry name" value="MESENCHYME-SPECIFIC CELL SURFACE GLYCOPROTEIN"/>
    <property type="match status" value="1"/>
</dbReference>
<evidence type="ECO:0000313" key="5">
    <source>
        <dbReference type="Proteomes" id="UP001152320"/>
    </source>
</evidence>
<dbReference type="Gene3D" id="2.130.10.10">
    <property type="entry name" value="YVTN repeat-like/Quinoprotein amine dehydrogenase"/>
    <property type="match status" value="1"/>
</dbReference>
<feature type="signal peptide" evidence="2">
    <location>
        <begin position="1"/>
        <end position="21"/>
    </location>
</feature>
<evidence type="ECO:0000256" key="2">
    <source>
        <dbReference type="SAM" id="SignalP"/>
    </source>
</evidence>
<keyword evidence="2" id="KW-0732">Signal</keyword>
<dbReference type="AlphaFoldDB" id="A0A9Q0YF73"/>
<dbReference type="Proteomes" id="UP001152320">
    <property type="component" value="Chromosome 21"/>
</dbReference>
<dbReference type="OrthoDB" id="425936at2759"/>
<dbReference type="Pfam" id="PF22494">
    <property type="entry name" value="choice_anch_I"/>
    <property type="match status" value="1"/>
</dbReference>
<dbReference type="InterPro" id="IPR011044">
    <property type="entry name" value="Quino_amine_DH_bsu"/>
</dbReference>
<feature type="chain" id="PRO_5040128663" evidence="2">
    <location>
        <begin position="22"/>
        <end position="559"/>
    </location>
</feature>
<dbReference type="InterPro" id="IPR055188">
    <property type="entry name" value="Choice_anch_I"/>
</dbReference>
<name>A0A9Q0YF73_HOLLE</name>
<keyword evidence="5" id="KW-1185">Reference proteome</keyword>
<evidence type="ECO:0000313" key="4">
    <source>
        <dbReference type="EMBL" id="KAJ8021325.1"/>
    </source>
</evidence>
<feature type="compositionally biased region" description="Basic and acidic residues" evidence="1">
    <location>
        <begin position="436"/>
        <end position="451"/>
    </location>
</feature>
<protein>
    <submittedName>
        <fullName evidence="4">Mesenchyme-specific cell surface glycoprotein</fullName>
    </submittedName>
</protein>
<dbReference type="PANTHER" id="PTHR46928">
    <property type="entry name" value="MESENCHYME-SPECIFIC CELL SURFACE GLYCOPROTEIN"/>
    <property type="match status" value="1"/>
</dbReference>
<dbReference type="EMBL" id="JAIZAY010000021">
    <property type="protein sequence ID" value="KAJ8021325.1"/>
    <property type="molecule type" value="Genomic_DNA"/>
</dbReference>
<evidence type="ECO:0000256" key="1">
    <source>
        <dbReference type="SAM" id="MobiDB-lite"/>
    </source>
</evidence>
<proteinExistence type="predicted"/>
<dbReference type="InterPro" id="IPR052956">
    <property type="entry name" value="Mesenchyme-surface_protein"/>
</dbReference>
<evidence type="ECO:0000259" key="3">
    <source>
        <dbReference type="Pfam" id="PF22494"/>
    </source>
</evidence>
<gene>
    <name evidence="4" type="ORF">HOLleu_38490</name>
</gene>